<evidence type="ECO:0000256" key="1">
    <source>
        <dbReference type="ARBA" id="ARBA00023002"/>
    </source>
</evidence>
<evidence type="ECO:0000313" key="4">
    <source>
        <dbReference type="Proteomes" id="UP000051254"/>
    </source>
</evidence>
<dbReference type="Gene3D" id="3.30.9.10">
    <property type="entry name" value="D-Amino Acid Oxidase, subunit A, domain 2"/>
    <property type="match status" value="1"/>
</dbReference>
<comment type="caution">
    <text evidence="3">The sequence shown here is derived from an EMBL/GenBank/DDBJ whole genome shotgun (WGS) entry which is preliminary data.</text>
</comment>
<dbReference type="Pfam" id="PF01266">
    <property type="entry name" value="DAO"/>
    <property type="match status" value="1"/>
</dbReference>
<dbReference type="Gene3D" id="3.50.50.60">
    <property type="entry name" value="FAD/NAD(P)-binding domain"/>
    <property type="match status" value="1"/>
</dbReference>
<dbReference type="GO" id="GO:0016491">
    <property type="term" value="F:oxidoreductase activity"/>
    <property type="evidence" value="ECO:0007669"/>
    <property type="project" value="UniProtKB-KW"/>
</dbReference>
<dbReference type="InterPro" id="IPR036188">
    <property type="entry name" value="FAD/NAD-bd_sf"/>
</dbReference>
<dbReference type="SUPFAM" id="SSF51905">
    <property type="entry name" value="FAD/NAD(P)-binding domain"/>
    <property type="match status" value="1"/>
</dbReference>
<dbReference type="InterPro" id="IPR006076">
    <property type="entry name" value="FAD-dep_OxRdtase"/>
</dbReference>
<name>A0A0R0BIK6_9GAMM</name>
<dbReference type="GO" id="GO:0005737">
    <property type="term" value="C:cytoplasm"/>
    <property type="evidence" value="ECO:0007669"/>
    <property type="project" value="TreeGrafter"/>
</dbReference>
<keyword evidence="4" id="KW-1185">Reference proteome</keyword>
<dbReference type="OrthoDB" id="311718at2"/>
<feature type="domain" description="FAD dependent oxidoreductase" evidence="2">
    <location>
        <begin position="31"/>
        <end position="383"/>
    </location>
</feature>
<dbReference type="PATRIC" id="fig|266128.3.peg.923"/>
<proteinExistence type="predicted"/>
<dbReference type="PANTHER" id="PTHR13847:SF201">
    <property type="entry name" value="PUTATIBE OXIDOREDUCTASE"/>
    <property type="match status" value="1"/>
</dbReference>
<sequence length="404" mass="45085">MDLKSGYPFWAIKNGLIQAFPQLQQDLRCEVLVIGGGITGALIADELARNGGHEVVVIEQRDIGWGSTAASTAMLQFEIDTPMVELARQYGQDNAAAAYLACARAIDQINVLCQPLGEVDFQPLASLYYASSRRDGRHLREEYALRQRYRIQQQWLEPDEILQRYGFAAPGAILSAKAARVDPYRLTYRLFSRLASAGVGIYDRTCASQLRPHGQGMEVTTSNGARITCNQVVLATGYQAQQWLQQPVARNRSSYAMVTDPIDPDQLGFLRHTMLWETARPYLYMRSTGDNRLLIGGEDDALDIPARRDARVQRKAQKLLKKVQRLLPSLPMQTTFSWAGTFAETADGLPFFGAHRQWGPRVLFAMAYGGNGITYSMTGAELLRAAIEGRSHRLSELYGFARLD</sequence>
<dbReference type="STRING" id="266128.ABB25_10240"/>
<dbReference type="PANTHER" id="PTHR13847">
    <property type="entry name" value="SARCOSINE DEHYDROGENASE-RELATED"/>
    <property type="match status" value="1"/>
</dbReference>
<dbReference type="Proteomes" id="UP000051254">
    <property type="component" value="Unassembled WGS sequence"/>
</dbReference>
<protein>
    <submittedName>
        <fullName evidence="3">Amino acid oxidase</fullName>
    </submittedName>
</protein>
<dbReference type="RefSeq" id="WP_057666454.1">
    <property type="nucleotide sequence ID" value="NZ_LDJH01000017.1"/>
</dbReference>
<organism evidence="3 4">
    <name type="scientific">Stenotrophomonas koreensis</name>
    <dbReference type="NCBI Taxonomy" id="266128"/>
    <lineage>
        <taxon>Bacteria</taxon>
        <taxon>Pseudomonadati</taxon>
        <taxon>Pseudomonadota</taxon>
        <taxon>Gammaproteobacteria</taxon>
        <taxon>Lysobacterales</taxon>
        <taxon>Lysobacteraceae</taxon>
        <taxon>Stenotrophomonas</taxon>
    </lineage>
</organism>
<gene>
    <name evidence="3" type="ORF">ABB25_10240</name>
</gene>
<accession>A0A0R0BIK6</accession>
<keyword evidence="1" id="KW-0560">Oxidoreductase</keyword>
<evidence type="ECO:0000259" key="2">
    <source>
        <dbReference type="Pfam" id="PF01266"/>
    </source>
</evidence>
<evidence type="ECO:0000313" key="3">
    <source>
        <dbReference type="EMBL" id="KRG57024.1"/>
    </source>
</evidence>
<dbReference type="AlphaFoldDB" id="A0A0R0BIK6"/>
<reference evidence="3 4" key="1">
    <citation type="submission" date="2015-05" db="EMBL/GenBank/DDBJ databases">
        <title>Genome sequencing and analysis of members of genus Stenotrophomonas.</title>
        <authorList>
            <person name="Patil P.P."/>
            <person name="Midha S."/>
            <person name="Patil P.B."/>
        </authorList>
    </citation>
    <scope>NUCLEOTIDE SEQUENCE [LARGE SCALE GENOMIC DNA]</scope>
    <source>
        <strain evidence="3 4">DSM 17805</strain>
    </source>
</reference>
<dbReference type="EMBL" id="LDJH01000017">
    <property type="protein sequence ID" value="KRG57024.1"/>
    <property type="molecule type" value="Genomic_DNA"/>
</dbReference>